<evidence type="ECO:0000313" key="1">
    <source>
        <dbReference type="EMBL" id="THF64830.1"/>
    </source>
</evidence>
<comment type="caution">
    <text evidence="1">The sequence shown here is derived from an EMBL/GenBank/DDBJ whole genome shotgun (WGS) entry which is preliminary data.</text>
</comment>
<accession>A0A4S4AY00</accession>
<dbReference type="OrthoDB" id="9012378at2"/>
<gene>
    <name evidence="1" type="ORF">E6C76_12390</name>
</gene>
<name>A0A4S4AY00_9RHOO</name>
<keyword evidence="2" id="KW-1185">Reference proteome</keyword>
<reference evidence="1 2" key="1">
    <citation type="submission" date="2019-04" db="EMBL/GenBank/DDBJ databases">
        <title>Azoarcus nasutitermitis sp. nov. isolated from termite nest.</title>
        <authorList>
            <person name="Lin S.-Y."/>
            <person name="Hameed A."/>
            <person name="Hsu Y.-H."/>
            <person name="Young C.-C."/>
        </authorList>
    </citation>
    <scope>NUCLEOTIDE SEQUENCE [LARGE SCALE GENOMIC DNA]</scope>
    <source>
        <strain evidence="1 2">CC-YHH838</strain>
    </source>
</reference>
<protein>
    <submittedName>
        <fullName evidence="1">Uncharacterized protein</fullName>
    </submittedName>
</protein>
<dbReference type="AlphaFoldDB" id="A0A4S4AY00"/>
<evidence type="ECO:0000313" key="2">
    <source>
        <dbReference type="Proteomes" id="UP000308430"/>
    </source>
</evidence>
<proteinExistence type="predicted"/>
<dbReference type="Proteomes" id="UP000308430">
    <property type="component" value="Unassembled WGS sequence"/>
</dbReference>
<sequence>MANNYYDATGVLVLDRVTPVIRALFGGFNLDETYPGNGKVYIARISESNDPQWDDLLETLTELADQLGLASQAIGDEPPTVASVLRALSRHFGTDNSEALNQLIDNDPFEDPVDLDVLFLIATHFDDGHNLVELHMQGCWHCSKPRLFEFGGDGRFLSRELSLFSTSEHVLYLGGDLRRALLANDIQASATQIAQETLDLLCAISDDQLRKQLHRRVIWHLIESLSDHSAE</sequence>
<dbReference type="RefSeq" id="WP_136348537.1">
    <property type="nucleotide sequence ID" value="NZ_SSOC01000004.1"/>
</dbReference>
<organism evidence="1 2">
    <name type="scientific">Pseudothauera nasutitermitis</name>
    <dbReference type="NCBI Taxonomy" id="2565930"/>
    <lineage>
        <taxon>Bacteria</taxon>
        <taxon>Pseudomonadati</taxon>
        <taxon>Pseudomonadota</taxon>
        <taxon>Betaproteobacteria</taxon>
        <taxon>Rhodocyclales</taxon>
        <taxon>Zoogloeaceae</taxon>
        <taxon>Pseudothauera</taxon>
    </lineage>
</organism>
<dbReference type="EMBL" id="SSOC01000004">
    <property type="protein sequence ID" value="THF64830.1"/>
    <property type="molecule type" value="Genomic_DNA"/>
</dbReference>